<dbReference type="SUPFAM" id="SSF89550">
    <property type="entry name" value="PHP domain-like"/>
    <property type="match status" value="1"/>
</dbReference>
<gene>
    <name evidence="5" type="ORF">SAMN05660964_02318</name>
</gene>
<proteinExistence type="inferred from homology"/>
<dbReference type="InterPro" id="IPR016195">
    <property type="entry name" value="Pol/histidinol_Pase-like"/>
</dbReference>
<dbReference type="GO" id="GO:0004725">
    <property type="term" value="F:protein tyrosine phosphatase activity"/>
    <property type="evidence" value="ECO:0007669"/>
    <property type="project" value="UniProtKB-EC"/>
</dbReference>
<comment type="similarity">
    <text evidence="1">Belongs to the metallo-dependent hydrolases superfamily. CpsB/CapC family.</text>
</comment>
<comment type="catalytic activity">
    <reaction evidence="4">
        <text>O-phospho-L-tyrosyl-[protein] + H2O = L-tyrosyl-[protein] + phosphate</text>
        <dbReference type="Rhea" id="RHEA:10684"/>
        <dbReference type="Rhea" id="RHEA-COMP:10136"/>
        <dbReference type="Rhea" id="RHEA-COMP:20101"/>
        <dbReference type="ChEBI" id="CHEBI:15377"/>
        <dbReference type="ChEBI" id="CHEBI:43474"/>
        <dbReference type="ChEBI" id="CHEBI:46858"/>
        <dbReference type="ChEBI" id="CHEBI:61978"/>
        <dbReference type="EC" id="3.1.3.48"/>
    </reaction>
</comment>
<dbReference type="RefSeq" id="WP_281241319.1">
    <property type="nucleotide sequence ID" value="NZ_FNQP01000012.1"/>
</dbReference>
<dbReference type="Pfam" id="PF19567">
    <property type="entry name" value="CpsB_CapC"/>
    <property type="match status" value="1"/>
</dbReference>
<dbReference type="PANTHER" id="PTHR39181:SF1">
    <property type="entry name" value="TYROSINE-PROTEIN PHOSPHATASE YWQE"/>
    <property type="match status" value="1"/>
</dbReference>
<protein>
    <recommendedName>
        <fullName evidence="2">protein-tyrosine-phosphatase</fullName>
        <ecNumber evidence="2">3.1.3.48</ecNumber>
    </recommendedName>
</protein>
<dbReference type="AlphaFoldDB" id="A0A1H4DNQ4"/>
<evidence type="ECO:0000256" key="3">
    <source>
        <dbReference type="ARBA" id="ARBA00022801"/>
    </source>
</evidence>
<evidence type="ECO:0000256" key="4">
    <source>
        <dbReference type="ARBA" id="ARBA00051722"/>
    </source>
</evidence>
<dbReference type="EMBL" id="FNQP01000012">
    <property type="protein sequence ID" value="SEA74070.1"/>
    <property type="molecule type" value="Genomic_DNA"/>
</dbReference>
<reference evidence="5 6" key="1">
    <citation type="submission" date="2016-10" db="EMBL/GenBank/DDBJ databases">
        <authorList>
            <person name="de Groot N.N."/>
        </authorList>
    </citation>
    <scope>NUCLEOTIDE SEQUENCE [LARGE SCALE GENOMIC DNA]</scope>
    <source>
        <strain evidence="5 6">DSM 21228</strain>
    </source>
</reference>
<dbReference type="GO" id="GO:0030145">
    <property type="term" value="F:manganese ion binding"/>
    <property type="evidence" value="ECO:0007669"/>
    <property type="project" value="InterPro"/>
</dbReference>
<dbReference type="EC" id="3.1.3.48" evidence="2"/>
<sequence length="271" mass="29746">MIDLHSHILPALCDGSQNMETSLAMARLAVADGTTHLACTPHIYPGVYANSTATIAPVMQMLQAELDLQGIPLTLVMGADVHMVPEVMEGLKQGRIPTLHGSRYFLLEPSHHVPVPYFLEQIENFLNAGYVPVITHPERLRWLDEHYQDFIQAARIGAWLQITAGAITGNFGPSAKKRAERLLLDNVVHIIASDAHSIEHRPPTMSAGVAEAIRILGDETEVMRMVNGRPQMILDNAEPDALPLPAGLFEKIPLPLAGGHGKKSWFNRLFA</sequence>
<evidence type="ECO:0000313" key="5">
    <source>
        <dbReference type="EMBL" id="SEA74070.1"/>
    </source>
</evidence>
<dbReference type="PANTHER" id="PTHR39181">
    <property type="entry name" value="TYROSINE-PROTEIN PHOSPHATASE YWQE"/>
    <property type="match status" value="1"/>
</dbReference>
<keyword evidence="3" id="KW-0378">Hydrolase</keyword>
<dbReference type="InterPro" id="IPR016667">
    <property type="entry name" value="Caps_polysacc_synth_CpsB/CapC"/>
</dbReference>
<keyword evidence="6" id="KW-1185">Reference proteome</keyword>
<dbReference type="STRING" id="525918.SAMN05660964_02318"/>
<name>A0A1H4DNQ4_9GAMM</name>
<organism evidence="5 6">
    <name type="scientific">Thiothrix caldifontis</name>
    <dbReference type="NCBI Taxonomy" id="525918"/>
    <lineage>
        <taxon>Bacteria</taxon>
        <taxon>Pseudomonadati</taxon>
        <taxon>Pseudomonadota</taxon>
        <taxon>Gammaproteobacteria</taxon>
        <taxon>Thiotrichales</taxon>
        <taxon>Thiotrichaceae</taxon>
        <taxon>Thiothrix</taxon>
    </lineage>
</organism>
<accession>A0A1H4DNQ4</accession>
<dbReference type="PIRSF" id="PIRSF016557">
    <property type="entry name" value="Caps_synth_CpsB"/>
    <property type="match status" value="1"/>
</dbReference>
<dbReference type="Gene3D" id="3.20.20.140">
    <property type="entry name" value="Metal-dependent hydrolases"/>
    <property type="match status" value="1"/>
</dbReference>
<dbReference type="Proteomes" id="UP000199397">
    <property type="component" value="Unassembled WGS sequence"/>
</dbReference>
<evidence type="ECO:0000256" key="1">
    <source>
        <dbReference type="ARBA" id="ARBA00005750"/>
    </source>
</evidence>
<evidence type="ECO:0000256" key="2">
    <source>
        <dbReference type="ARBA" id="ARBA00013064"/>
    </source>
</evidence>
<evidence type="ECO:0000313" key="6">
    <source>
        <dbReference type="Proteomes" id="UP000199397"/>
    </source>
</evidence>